<dbReference type="RefSeq" id="WP_219533284.1">
    <property type="nucleotide sequence ID" value="NZ_JAHKRM010000017.1"/>
</dbReference>
<dbReference type="InterPro" id="IPR032808">
    <property type="entry name" value="DoxX"/>
</dbReference>
<feature type="transmembrane region" description="Helical" evidence="5">
    <location>
        <begin position="77"/>
        <end position="95"/>
    </location>
</feature>
<evidence type="ECO:0000313" key="6">
    <source>
        <dbReference type="EMBL" id="MFD1538277.1"/>
    </source>
</evidence>
<comment type="subcellular location">
    <subcellularLocation>
        <location evidence="1">Membrane</location>
        <topology evidence="1">Multi-pass membrane protein</topology>
    </subcellularLocation>
</comment>
<dbReference type="Proteomes" id="UP001597097">
    <property type="component" value="Unassembled WGS sequence"/>
</dbReference>
<keyword evidence="3 5" id="KW-1133">Transmembrane helix</keyword>
<proteinExistence type="predicted"/>
<evidence type="ECO:0000256" key="1">
    <source>
        <dbReference type="ARBA" id="ARBA00004141"/>
    </source>
</evidence>
<keyword evidence="7" id="KW-1185">Reference proteome</keyword>
<comment type="caution">
    <text evidence="6">The sequence shown here is derived from an EMBL/GenBank/DDBJ whole genome shotgun (WGS) entry which is preliminary data.</text>
</comment>
<accession>A0ABW4G6A3</accession>
<keyword evidence="4 5" id="KW-0472">Membrane</keyword>
<dbReference type="Pfam" id="PF13564">
    <property type="entry name" value="DoxX_2"/>
    <property type="match status" value="1"/>
</dbReference>
<feature type="transmembrane region" description="Helical" evidence="5">
    <location>
        <begin position="52"/>
        <end position="70"/>
    </location>
</feature>
<reference evidence="7" key="1">
    <citation type="journal article" date="2019" name="Int. J. Syst. Evol. Microbiol.">
        <title>The Global Catalogue of Microorganisms (GCM) 10K type strain sequencing project: providing services to taxonomists for standard genome sequencing and annotation.</title>
        <authorList>
            <consortium name="The Broad Institute Genomics Platform"/>
            <consortium name="The Broad Institute Genome Sequencing Center for Infectious Disease"/>
            <person name="Wu L."/>
            <person name="Ma J."/>
        </authorList>
    </citation>
    <scope>NUCLEOTIDE SEQUENCE [LARGE SCALE GENOMIC DNA]</scope>
    <source>
        <strain evidence="7">CGMCC 1.15399</strain>
    </source>
</reference>
<protein>
    <submittedName>
        <fullName evidence="6">DoxX family protein</fullName>
    </submittedName>
</protein>
<evidence type="ECO:0000256" key="3">
    <source>
        <dbReference type="ARBA" id="ARBA00022989"/>
    </source>
</evidence>
<evidence type="ECO:0000256" key="4">
    <source>
        <dbReference type="ARBA" id="ARBA00023136"/>
    </source>
</evidence>
<keyword evidence="2 5" id="KW-0812">Transmembrane</keyword>
<evidence type="ECO:0000256" key="5">
    <source>
        <dbReference type="SAM" id="Phobius"/>
    </source>
</evidence>
<sequence length="144" mass="15906">MAHVWRQRLLIGLYLFLALEFAIGAVTKFWPGPTIFGPAYSVKFVDWGYPSWFRFVIGAAELVAAVLLVIPRRRFRFLAAALLVVILIGAVTTHIVSQDSLVNSISAPIHLTIMAAIAWASRPKEWSELLSPRGSEKPKAGAHP</sequence>
<evidence type="ECO:0000256" key="2">
    <source>
        <dbReference type="ARBA" id="ARBA00022692"/>
    </source>
</evidence>
<organism evidence="6 7">
    <name type="scientific">Nonomuraea guangzhouensis</name>
    <dbReference type="NCBI Taxonomy" id="1291555"/>
    <lineage>
        <taxon>Bacteria</taxon>
        <taxon>Bacillati</taxon>
        <taxon>Actinomycetota</taxon>
        <taxon>Actinomycetes</taxon>
        <taxon>Streptosporangiales</taxon>
        <taxon>Streptosporangiaceae</taxon>
        <taxon>Nonomuraea</taxon>
    </lineage>
</organism>
<evidence type="ECO:0000313" key="7">
    <source>
        <dbReference type="Proteomes" id="UP001597097"/>
    </source>
</evidence>
<dbReference type="EMBL" id="JBHUCM010000013">
    <property type="protein sequence ID" value="MFD1538277.1"/>
    <property type="molecule type" value="Genomic_DNA"/>
</dbReference>
<gene>
    <name evidence="6" type="ORF">ACFSJ0_14585</name>
</gene>
<name>A0ABW4G6A3_9ACTN</name>